<gene>
    <name evidence="2" type="ORF">HK100_005616</name>
</gene>
<reference evidence="2" key="1">
    <citation type="submission" date="2020-05" db="EMBL/GenBank/DDBJ databases">
        <title>Phylogenomic resolution of chytrid fungi.</title>
        <authorList>
            <person name="Stajich J.E."/>
            <person name="Amses K."/>
            <person name="Simmons R."/>
            <person name="Seto K."/>
            <person name="Myers J."/>
            <person name="Bonds A."/>
            <person name="Quandt C.A."/>
            <person name="Barry K."/>
            <person name="Liu P."/>
            <person name="Grigoriev I."/>
            <person name="Longcore J.E."/>
            <person name="James T.Y."/>
        </authorList>
    </citation>
    <scope>NUCLEOTIDE SEQUENCE</scope>
    <source>
        <strain evidence="2">JEL0513</strain>
    </source>
</reference>
<feature type="region of interest" description="Disordered" evidence="1">
    <location>
        <begin position="64"/>
        <end position="99"/>
    </location>
</feature>
<comment type="caution">
    <text evidence="2">The sequence shown here is derived from an EMBL/GenBank/DDBJ whole genome shotgun (WGS) entry which is preliminary data.</text>
</comment>
<dbReference type="EMBL" id="JADGJH010000262">
    <property type="protein sequence ID" value="KAJ3132148.1"/>
    <property type="molecule type" value="Genomic_DNA"/>
</dbReference>
<feature type="compositionally biased region" description="Polar residues" evidence="1">
    <location>
        <begin position="64"/>
        <end position="75"/>
    </location>
</feature>
<dbReference type="AlphaFoldDB" id="A0AAD5T6Q5"/>
<evidence type="ECO:0000256" key="1">
    <source>
        <dbReference type="SAM" id="MobiDB-lite"/>
    </source>
</evidence>
<evidence type="ECO:0000313" key="2">
    <source>
        <dbReference type="EMBL" id="KAJ3132148.1"/>
    </source>
</evidence>
<dbReference type="Proteomes" id="UP001211907">
    <property type="component" value="Unassembled WGS sequence"/>
</dbReference>
<proteinExistence type="predicted"/>
<sequence length="223" mass="24737">MSRRSIVWAVDPKDWKDNPGDSVIDEDDPDKVYSIERILGHATDAQGELLANYKESLKIDGGSLASTSATATPRSVSKKHTTTAASSVEPKVKRPKPNINAAYPSLPLAPSAAIALQNEHDTMNFIVDWSTDKNIKPAIHVLSNWDIYVNRVKRMDNKGSPGNKDKLLYRVIVEFKLGAMLDGKTDCIMPLGLARSKIPQSMIDYFLEICVFVDKKQQTPKNL</sequence>
<name>A0AAD5T6Q5_9FUNG</name>
<protein>
    <submittedName>
        <fullName evidence="2">Uncharacterized protein</fullName>
    </submittedName>
</protein>
<accession>A0AAD5T6Q5</accession>
<keyword evidence="3" id="KW-1185">Reference proteome</keyword>
<evidence type="ECO:0000313" key="3">
    <source>
        <dbReference type="Proteomes" id="UP001211907"/>
    </source>
</evidence>
<organism evidence="2 3">
    <name type="scientific">Physocladia obscura</name>
    <dbReference type="NCBI Taxonomy" id="109957"/>
    <lineage>
        <taxon>Eukaryota</taxon>
        <taxon>Fungi</taxon>
        <taxon>Fungi incertae sedis</taxon>
        <taxon>Chytridiomycota</taxon>
        <taxon>Chytridiomycota incertae sedis</taxon>
        <taxon>Chytridiomycetes</taxon>
        <taxon>Chytridiales</taxon>
        <taxon>Chytriomycetaceae</taxon>
        <taxon>Physocladia</taxon>
    </lineage>
</organism>